<dbReference type="InterPro" id="IPR051549">
    <property type="entry name" value="PEP_Utilizing_Enz"/>
</dbReference>
<gene>
    <name evidence="3" type="ORF">EIK76_03695</name>
</gene>
<dbReference type="EMBL" id="RRCF01000001">
    <property type="protein sequence ID" value="RRJ23200.1"/>
    <property type="molecule type" value="Genomic_DNA"/>
</dbReference>
<reference evidence="3 4" key="1">
    <citation type="submission" date="2018-11" db="EMBL/GenBank/DDBJ databases">
        <title>Draft genome analysis of Rheinheimera mesophila isolated from an industrial waste site.</title>
        <authorList>
            <person name="Yu Q."/>
            <person name="Qi Y."/>
            <person name="Zhang H."/>
            <person name="Lu Y."/>
            <person name="Pu J."/>
        </authorList>
    </citation>
    <scope>NUCLEOTIDE SEQUENCE [LARGE SCALE GENOMIC DNA]</scope>
    <source>
        <strain evidence="3 4">IITR13</strain>
    </source>
</reference>
<dbReference type="Proteomes" id="UP000276260">
    <property type="component" value="Unassembled WGS sequence"/>
</dbReference>
<dbReference type="SUPFAM" id="SSF52009">
    <property type="entry name" value="Phosphohistidine domain"/>
    <property type="match status" value="1"/>
</dbReference>
<sequence length="786" mass="88587">MYRTEWRPNLNNSASANMSKLSKAQTLEFFSTKLTTAYVLPQIVCTFEQWIENRDAIVHQVLQQLNPPYVVRSSAGDEDKHEQSLAGAYLSLLNVEATCDSLIKSVNEVFDSYQRQCPEDQVFIQSMLQQPDYAGVMFSQDPSTGAPYYIISVDQSGSTDSVTSGRDSEGSTYVIAHESVVSHIWLQQLIDLYKQLQPYYPDTALDIEFAIKDNLVYLFQVRPLQTRSLRDLPVAAYQLEQRCIYKKLHRLTQRHPYLLGATGLYGVMPDWNPAEIIGIKPKPLALSLYKELITDHIWAVQRFNYGYRDLRGFPLLLVLGGTPYIDIRVSFNSFVPSKLDADLAERLVNFYLNKLKQQPHLHDKVEFQVVYSCYSFDLQERLNELLDAGFSPTDLQKISSSLLELTNSIIADQSGVWQSDLKSIESLQQRQEQILNSDLNKLDKIYWLLEDCKRYGTLAFAGLARAGFIAVQLLNSMKGCGLLSETEHKQFLLSLNTVSSELVNDHETLDKQNFLNKYGHLRPGTYDILSARYDEAPELYFGSAQSGEYSQPGSREFSISLSRLNSLNQALQQAGFHVDAIALFNFIKKAIEAREYSKFVFTKSLSDTLVCIEQLGMQLGFSKTELAYTDIKDILKLHSTTLSAQETLHSSIQLGMNYHALCQWIKLPVLISDPADAACFQMLPGEPNFITSLSVTAPCCEADPYADLSGKIVFIEAADPGYDWLFSKHIAALVTQYGGCNSHMAIRAAELGIPAVIGAGERLYQYWKQASILQLDCHSKKVAVIQ</sequence>
<dbReference type="NCBIfam" id="NF004508">
    <property type="entry name" value="PRK05849.1"/>
    <property type="match status" value="1"/>
</dbReference>
<dbReference type="Pfam" id="PF00391">
    <property type="entry name" value="PEP-utilizers"/>
    <property type="match status" value="1"/>
</dbReference>
<dbReference type="GO" id="GO:0005524">
    <property type="term" value="F:ATP binding"/>
    <property type="evidence" value="ECO:0007669"/>
    <property type="project" value="InterPro"/>
</dbReference>
<evidence type="ECO:0000259" key="1">
    <source>
        <dbReference type="Pfam" id="PF00391"/>
    </source>
</evidence>
<dbReference type="Pfam" id="PF01326">
    <property type="entry name" value="PPDK_N"/>
    <property type="match status" value="1"/>
</dbReference>
<evidence type="ECO:0000313" key="4">
    <source>
        <dbReference type="Proteomes" id="UP000276260"/>
    </source>
</evidence>
<dbReference type="InterPro" id="IPR008279">
    <property type="entry name" value="PEP-util_enz_mobile_dom"/>
</dbReference>
<accession>A0A3P3QRW6</accession>
<evidence type="ECO:0000259" key="2">
    <source>
        <dbReference type="Pfam" id="PF01326"/>
    </source>
</evidence>
<keyword evidence="3" id="KW-0670">Pyruvate</keyword>
<keyword evidence="4" id="KW-1185">Reference proteome</keyword>
<dbReference type="Gene3D" id="3.30.1490.20">
    <property type="entry name" value="ATP-grasp fold, A domain"/>
    <property type="match status" value="1"/>
</dbReference>
<dbReference type="PANTHER" id="PTHR43615">
    <property type="entry name" value="PHOSPHOENOLPYRUVATE SYNTHASE-RELATED"/>
    <property type="match status" value="1"/>
</dbReference>
<dbReference type="AlphaFoldDB" id="A0A3P3QRW6"/>
<feature type="domain" description="Pyruvate phosphate dikinase AMP/ATP-binding" evidence="2">
    <location>
        <begin position="64"/>
        <end position="151"/>
    </location>
</feature>
<dbReference type="GO" id="GO:0016301">
    <property type="term" value="F:kinase activity"/>
    <property type="evidence" value="ECO:0007669"/>
    <property type="project" value="InterPro"/>
</dbReference>
<dbReference type="InterPro" id="IPR013815">
    <property type="entry name" value="ATP_grasp_subdomain_1"/>
</dbReference>
<dbReference type="InterPro" id="IPR002192">
    <property type="entry name" value="PPDK_AMP/ATP-bd"/>
</dbReference>
<dbReference type="OrthoDB" id="3590125at2"/>
<protein>
    <submittedName>
        <fullName evidence="3">Phosphoenolpyruvate synthase</fullName>
    </submittedName>
</protein>
<dbReference type="Gene3D" id="3.30.470.20">
    <property type="entry name" value="ATP-grasp fold, B domain"/>
    <property type="match status" value="1"/>
</dbReference>
<proteinExistence type="predicted"/>
<dbReference type="SUPFAM" id="SSF56059">
    <property type="entry name" value="Glutathione synthetase ATP-binding domain-like"/>
    <property type="match status" value="1"/>
</dbReference>
<feature type="domain" description="PEP-utilising enzyme mobile" evidence="1">
    <location>
        <begin position="710"/>
        <end position="778"/>
    </location>
</feature>
<dbReference type="InterPro" id="IPR036637">
    <property type="entry name" value="Phosphohistidine_dom_sf"/>
</dbReference>
<evidence type="ECO:0000313" key="3">
    <source>
        <dbReference type="EMBL" id="RRJ23200.1"/>
    </source>
</evidence>
<organism evidence="3 4">
    <name type="scientific">Rheinheimera mesophila</name>
    <dbReference type="NCBI Taxonomy" id="1547515"/>
    <lineage>
        <taxon>Bacteria</taxon>
        <taxon>Pseudomonadati</taxon>
        <taxon>Pseudomonadota</taxon>
        <taxon>Gammaproteobacteria</taxon>
        <taxon>Chromatiales</taxon>
        <taxon>Chromatiaceae</taxon>
        <taxon>Rheinheimera</taxon>
    </lineage>
</organism>
<dbReference type="Gene3D" id="3.50.30.10">
    <property type="entry name" value="Phosphohistidine domain"/>
    <property type="match status" value="1"/>
</dbReference>
<name>A0A3P3QRW6_9GAMM</name>
<dbReference type="PANTHER" id="PTHR43615:SF1">
    <property type="entry name" value="PPDK_N DOMAIN-CONTAINING PROTEIN"/>
    <property type="match status" value="1"/>
</dbReference>
<comment type="caution">
    <text evidence="3">The sequence shown here is derived from an EMBL/GenBank/DDBJ whole genome shotgun (WGS) entry which is preliminary data.</text>
</comment>